<feature type="transmembrane region" description="Helical" evidence="5">
    <location>
        <begin position="311"/>
        <end position="335"/>
    </location>
</feature>
<evidence type="ECO:0000256" key="5">
    <source>
        <dbReference type="SAM" id="Phobius"/>
    </source>
</evidence>
<proteinExistence type="predicted"/>
<dbReference type="PANTHER" id="PTHR37422">
    <property type="entry name" value="TEICHURONIC ACID BIOSYNTHESIS PROTEIN TUAE"/>
    <property type="match status" value="1"/>
</dbReference>
<evidence type="ECO:0000313" key="8">
    <source>
        <dbReference type="Proteomes" id="UP000036503"/>
    </source>
</evidence>
<dbReference type="AlphaFoldDB" id="A0A0J6ZLA0"/>
<feature type="transmembrane region" description="Helical" evidence="5">
    <location>
        <begin position="224"/>
        <end position="244"/>
    </location>
</feature>
<dbReference type="InterPro" id="IPR051533">
    <property type="entry name" value="WaaL-like"/>
</dbReference>
<dbReference type="InterPro" id="IPR007016">
    <property type="entry name" value="O-antigen_ligase-rel_domated"/>
</dbReference>
<feature type="transmembrane region" description="Helical" evidence="5">
    <location>
        <begin position="90"/>
        <end position="108"/>
    </location>
</feature>
<dbReference type="STRING" id="39029.BSR42_00025"/>
<evidence type="ECO:0000313" key="7">
    <source>
        <dbReference type="EMBL" id="KMO85621.1"/>
    </source>
</evidence>
<feature type="transmembrane region" description="Helical" evidence="5">
    <location>
        <begin position="59"/>
        <end position="78"/>
    </location>
</feature>
<feature type="transmembrane region" description="Helical" evidence="5">
    <location>
        <begin position="117"/>
        <end position="137"/>
    </location>
</feature>
<dbReference type="GO" id="GO:0016020">
    <property type="term" value="C:membrane"/>
    <property type="evidence" value="ECO:0007669"/>
    <property type="project" value="UniProtKB-SubCell"/>
</dbReference>
<dbReference type="PATRIC" id="fig|1122219.3.peg.2579"/>
<comment type="caution">
    <text evidence="7">The sequence shown here is derived from an EMBL/GenBank/DDBJ whole genome shotgun (WGS) entry which is preliminary data.</text>
</comment>
<dbReference type="OrthoDB" id="9806320at2"/>
<dbReference type="PANTHER" id="PTHR37422:SF23">
    <property type="entry name" value="TEICHURONIC ACID BIOSYNTHESIS PROTEIN TUAE"/>
    <property type="match status" value="1"/>
</dbReference>
<evidence type="ECO:0000256" key="2">
    <source>
        <dbReference type="ARBA" id="ARBA00022692"/>
    </source>
</evidence>
<evidence type="ECO:0000256" key="3">
    <source>
        <dbReference type="ARBA" id="ARBA00022989"/>
    </source>
</evidence>
<dbReference type="RefSeq" id="WP_048515182.1">
    <property type="nucleotide sequence ID" value="NZ_FUXD01000038.1"/>
</dbReference>
<dbReference type="Proteomes" id="UP000036503">
    <property type="component" value="Unassembled WGS sequence"/>
</dbReference>
<sequence>MLCVSNEKLVKYLAITLTIMVCITRISMAAGEIMLGISVLIGLVLFYKERNEIKLSNEIKGYCVAALVLFLCTVPSVILGENPLNSIREFLNMWIWRFSVFILIVFFIKKRLYLVNMLYAFLVVFGVDCLTALYQVVTHMTDRGWGFGSNMLAIAGIMCMVFPIVLVILCDKRFDRKLKHAAVFTLTCTIIGLLSNNSRGAWLTCFVVGPVAAWKYIIQHVKYILAFVLVIGVVAGFFISQPTYSSRLLSVTNTTTNTSNTHRLLLWRSCIDMYLDHPVGGIGLGNFQKIYENRYRYPDETEHLSHAHNNFMHLLAETGTFGAVGYIGFVLYFLITSFKSWRRHQDPYDILVFTTVLSFMGLFGQIEYIIDNSSAVRIFWFLLAVLLQMKQSDKQVVD</sequence>
<evidence type="ECO:0000256" key="1">
    <source>
        <dbReference type="ARBA" id="ARBA00004141"/>
    </source>
</evidence>
<evidence type="ECO:0000259" key="6">
    <source>
        <dbReference type="Pfam" id="PF04932"/>
    </source>
</evidence>
<keyword evidence="3 5" id="KW-1133">Transmembrane helix</keyword>
<dbReference type="InParanoid" id="A0A0J6ZLA0"/>
<keyword evidence="4 5" id="KW-0472">Membrane</keyword>
<feature type="domain" description="O-antigen ligase-related" evidence="6">
    <location>
        <begin position="186"/>
        <end position="327"/>
    </location>
</feature>
<feature type="transmembrane region" description="Helical" evidence="5">
    <location>
        <begin position="149"/>
        <end position="170"/>
    </location>
</feature>
<dbReference type="Pfam" id="PF04932">
    <property type="entry name" value="Wzy_C"/>
    <property type="match status" value="1"/>
</dbReference>
<organism evidence="7 8">
    <name type="scientific">Megasphaera cerevisiae DSM 20462</name>
    <dbReference type="NCBI Taxonomy" id="1122219"/>
    <lineage>
        <taxon>Bacteria</taxon>
        <taxon>Bacillati</taxon>
        <taxon>Bacillota</taxon>
        <taxon>Negativicutes</taxon>
        <taxon>Veillonellales</taxon>
        <taxon>Veillonellaceae</taxon>
        <taxon>Megasphaera</taxon>
    </lineage>
</organism>
<protein>
    <recommendedName>
        <fullName evidence="6">O-antigen ligase-related domain-containing protein</fullName>
    </recommendedName>
</protein>
<keyword evidence="2 5" id="KW-0812">Transmembrane</keyword>
<evidence type="ECO:0000256" key="4">
    <source>
        <dbReference type="ARBA" id="ARBA00023136"/>
    </source>
</evidence>
<name>A0A0J6ZLA0_9FIRM</name>
<feature type="transmembrane region" description="Helical" evidence="5">
    <location>
        <begin position="14"/>
        <end position="47"/>
    </location>
</feature>
<dbReference type="EMBL" id="LEKT01000053">
    <property type="protein sequence ID" value="KMO85621.1"/>
    <property type="molecule type" value="Genomic_DNA"/>
</dbReference>
<keyword evidence="8" id="KW-1185">Reference proteome</keyword>
<comment type="subcellular location">
    <subcellularLocation>
        <location evidence="1">Membrane</location>
        <topology evidence="1">Multi-pass membrane protein</topology>
    </subcellularLocation>
</comment>
<accession>A0A0J6ZLA0</accession>
<feature type="transmembrane region" description="Helical" evidence="5">
    <location>
        <begin position="347"/>
        <end position="366"/>
    </location>
</feature>
<reference evidence="7 8" key="1">
    <citation type="submission" date="2015-06" db="EMBL/GenBank/DDBJ databases">
        <title>Draft genome sequence of beer spoilage bacterium Megasphaera cerevisiae type strain 20462.</title>
        <authorList>
            <person name="Kutumbaka K."/>
            <person name="Pasmowitz J."/>
            <person name="Mategko J."/>
            <person name="Reyes D."/>
            <person name="Friedrich A."/>
            <person name="Han S."/>
            <person name="Martens-Habbena W."/>
            <person name="Neal-McKinney J."/>
            <person name="Janagama H.K."/>
            <person name="Nadala C."/>
            <person name="Samadpour M."/>
        </authorList>
    </citation>
    <scope>NUCLEOTIDE SEQUENCE [LARGE SCALE GENOMIC DNA]</scope>
    <source>
        <strain evidence="7 8">DSM 20462</strain>
    </source>
</reference>
<gene>
    <name evidence="7" type="ORF">AB840_12510</name>
</gene>